<dbReference type="InterPro" id="IPR053925">
    <property type="entry name" value="RecX_HTH_3rd"/>
</dbReference>
<evidence type="ECO:0000313" key="10">
    <source>
        <dbReference type="Proteomes" id="UP001556653"/>
    </source>
</evidence>
<evidence type="ECO:0000259" key="7">
    <source>
        <dbReference type="Pfam" id="PF21981"/>
    </source>
</evidence>
<dbReference type="PANTHER" id="PTHR33602">
    <property type="entry name" value="REGULATORY PROTEIN RECX FAMILY PROTEIN"/>
    <property type="match status" value="1"/>
</dbReference>
<comment type="caution">
    <text evidence="9">The sequence shown here is derived from an EMBL/GenBank/DDBJ whole genome shotgun (WGS) entry which is preliminary data.</text>
</comment>
<protein>
    <recommendedName>
        <fullName evidence="3 5">Regulatory protein RecX</fullName>
    </recommendedName>
</protein>
<dbReference type="InterPro" id="IPR036388">
    <property type="entry name" value="WH-like_DNA-bd_sf"/>
</dbReference>
<dbReference type="Pfam" id="PF21982">
    <property type="entry name" value="RecX_HTH1"/>
    <property type="match status" value="1"/>
</dbReference>
<sequence length="159" mass="18291">MEEAEDDAAAIRDCSIRLLARREHSRLELQRKLEARDFLRGDIAAVLDALEWEGLLSDERFAEIFSRTRFESGQGPLRIRADLQARGVDSEIIDRVLELVDDSWLVHCRAAWRRRFGVAPADRREWSRQARFLSNRGFSAEHVRRVLDAVAEDDADMGG</sequence>
<comment type="function">
    <text evidence="5">Modulates RecA activity.</text>
</comment>
<feature type="domain" description="RecX third three-helical" evidence="7">
    <location>
        <begin position="107"/>
        <end position="147"/>
    </location>
</feature>
<dbReference type="InterPro" id="IPR003783">
    <property type="entry name" value="Regulatory_RecX"/>
</dbReference>
<evidence type="ECO:0000256" key="3">
    <source>
        <dbReference type="ARBA" id="ARBA00018111"/>
    </source>
</evidence>
<dbReference type="RefSeq" id="WP_367966788.1">
    <property type="nucleotide sequence ID" value="NZ_JBAKFJ010000001.1"/>
</dbReference>
<dbReference type="InterPro" id="IPR053926">
    <property type="entry name" value="RecX_HTH_1st"/>
</dbReference>
<dbReference type="HAMAP" id="MF_01114">
    <property type="entry name" value="RecX"/>
    <property type="match status" value="1"/>
</dbReference>
<evidence type="ECO:0000256" key="4">
    <source>
        <dbReference type="ARBA" id="ARBA00022490"/>
    </source>
</evidence>
<evidence type="ECO:0000256" key="2">
    <source>
        <dbReference type="ARBA" id="ARBA00009695"/>
    </source>
</evidence>
<dbReference type="PANTHER" id="PTHR33602:SF1">
    <property type="entry name" value="REGULATORY PROTEIN RECX FAMILY PROTEIN"/>
    <property type="match status" value="1"/>
</dbReference>
<proteinExistence type="inferred from homology"/>
<evidence type="ECO:0000256" key="5">
    <source>
        <dbReference type="HAMAP-Rule" id="MF_01114"/>
    </source>
</evidence>
<dbReference type="Proteomes" id="UP001556653">
    <property type="component" value="Unassembled WGS sequence"/>
</dbReference>
<dbReference type="InterPro" id="IPR053924">
    <property type="entry name" value="RecX_HTH_2nd"/>
</dbReference>
<reference evidence="9 10" key="1">
    <citation type="submission" date="2024-02" db="EMBL/GenBank/DDBJ databases">
        <title>New especies of Spiribacter isolated from saline water.</title>
        <authorList>
            <person name="Leon M.J."/>
            <person name="De La Haba R."/>
            <person name="Sanchez-Porro C."/>
            <person name="Ventosa A."/>
        </authorList>
    </citation>
    <scope>NUCLEOTIDE SEQUENCE [LARGE SCALE GENOMIC DNA]</scope>
    <source>
        <strain evidence="10">ag22IC4-227</strain>
    </source>
</reference>
<gene>
    <name evidence="5" type="primary">recX</name>
    <name evidence="9" type="ORF">V6X64_04780</name>
</gene>
<evidence type="ECO:0000259" key="8">
    <source>
        <dbReference type="Pfam" id="PF21982"/>
    </source>
</evidence>
<accession>A0ABV3S845</accession>
<feature type="domain" description="RecX second three-helical" evidence="6">
    <location>
        <begin position="57"/>
        <end position="97"/>
    </location>
</feature>
<dbReference type="Gene3D" id="1.10.10.10">
    <property type="entry name" value="Winged helix-like DNA-binding domain superfamily/Winged helix DNA-binding domain"/>
    <property type="match status" value="3"/>
</dbReference>
<organism evidence="9 10">
    <name type="scientific">Spiribacter onubensis</name>
    <dbReference type="NCBI Taxonomy" id="3122420"/>
    <lineage>
        <taxon>Bacteria</taxon>
        <taxon>Pseudomonadati</taxon>
        <taxon>Pseudomonadota</taxon>
        <taxon>Gammaproteobacteria</taxon>
        <taxon>Chromatiales</taxon>
        <taxon>Ectothiorhodospiraceae</taxon>
        <taxon>Spiribacter</taxon>
    </lineage>
</organism>
<keyword evidence="10" id="KW-1185">Reference proteome</keyword>
<evidence type="ECO:0000256" key="1">
    <source>
        <dbReference type="ARBA" id="ARBA00004496"/>
    </source>
</evidence>
<comment type="similarity">
    <text evidence="2 5">Belongs to the RecX family.</text>
</comment>
<comment type="subcellular location">
    <subcellularLocation>
        <location evidence="1 5">Cytoplasm</location>
    </subcellularLocation>
</comment>
<keyword evidence="4 5" id="KW-0963">Cytoplasm</keyword>
<name>A0ABV3S845_9GAMM</name>
<feature type="domain" description="RecX first three-helical" evidence="8">
    <location>
        <begin position="13"/>
        <end position="48"/>
    </location>
</feature>
<dbReference type="Pfam" id="PF02631">
    <property type="entry name" value="RecX_HTH2"/>
    <property type="match status" value="1"/>
</dbReference>
<dbReference type="EMBL" id="JBAKFJ010000001">
    <property type="protein sequence ID" value="MEX0386312.1"/>
    <property type="molecule type" value="Genomic_DNA"/>
</dbReference>
<evidence type="ECO:0000259" key="6">
    <source>
        <dbReference type="Pfam" id="PF02631"/>
    </source>
</evidence>
<evidence type="ECO:0000313" key="9">
    <source>
        <dbReference type="EMBL" id="MEX0386312.1"/>
    </source>
</evidence>
<dbReference type="Pfam" id="PF21981">
    <property type="entry name" value="RecX_HTH3"/>
    <property type="match status" value="1"/>
</dbReference>